<name>A0AAX1N0N0_9BACT</name>
<dbReference type="Proteomes" id="UP000678679">
    <property type="component" value="Chromosome 1"/>
</dbReference>
<gene>
    <name evidence="1" type="ORF">KMW28_15955</name>
</gene>
<evidence type="ECO:0000313" key="1">
    <source>
        <dbReference type="EMBL" id="QWG01139.1"/>
    </source>
</evidence>
<protein>
    <recommendedName>
        <fullName evidence="3">Lipoprotein</fullName>
    </recommendedName>
</protein>
<dbReference type="EMBL" id="CP076132">
    <property type="protein sequence ID" value="QWG01139.1"/>
    <property type="molecule type" value="Genomic_DNA"/>
</dbReference>
<keyword evidence="2" id="KW-1185">Reference proteome</keyword>
<dbReference type="RefSeq" id="WP_169662691.1">
    <property type="nucleotide sequence ID" value="NZ_CP076132.1"/>
</dbReference>
<evidence type="ECO:0000313" key="2">
    <source>
        <dbReference type="Proteomes" id="UP000678679"/>
    </source>
</evidence>
<organism evidence="1 2">
    <name type="scientific">Flammeovirga yaeyamensis</name>
    <dbReference type="NCBI Taxonomy" id="367791"/>
    <lineage>
        <taxon>Bacteria</taxon>
        <taxon>Pseudomonadati</taxon>
        <taxon>Bacteroidota</taxon>
        <taxon>Cytophagia</taxon>
        <taxon>Cytophagales</taxon>
        <taxon>Flammeovirgaceae</taxon>
        <taxon>Flammeovirga</taxon>
    </lineage>
</organism>
<evidence type="ECO:0008006" key="3">
    <source>
        <dbReference type="Google" id="ProtNLM"/>
    </source>
</evidence>
<sequence>MPRLLLILLLTFISCSESKDQDQDIIKIYESDLVEYRRLHCSIFITLEGLKKHFDNVLVGKIKEISDKGNYQIITLEIEEPIKASQDYSVIQLIDLKYGRNPFDIGEKYIYWGDQITSVVNESPVIEGERPDEEKDEWGMNIPSSFRGAPTLIYQGRVNFKYRLTKSNSEEIKHLVNDNSCFLIYGNILPTNDLLAQKLLQ</sequence>
<reference evidence="1 2" key="1">
    <citation type="submission" date="2021-05" db="EMBL/GenBank/DDBJ databases">
        <title>Comparative genomic studies on the polysaccharide-degrading batcterial strains of the Flammeovirga genus.</title>
        <authorList>
            <person name="Zewei F."/>
            <person name="Zheng Z."/>
            <person name="Yu L."/>
            <person name="Ruyue G."/>
            <person name="Yanhong M."/>
            <person name="Yuanyuan C."/>
            <person name="Jingyan G."/>
            <person name="Wenjun H."/>
        </authorList>
    </citation>
    <scope>NUCLEOTIDE SEQUENCE [LARGE SCALE GENOMIC DNA]</scope>
    <source>
        <strain evidence="1 2">NBRC:100898</strain>
    </source>
</reference>
<accession>A0AAX1N0N0</accession>
<proteinExistence type="predicted"/>
<dbReference type="AlphaFoldDB" id="A0AAX1N0N0"/>
<dbReference type="KEGG" id="fya:KMW28_15955"/>
<dbReference type="PROSITE" id="PS51257">
    <property type="entry name" value="PROKAR_LIPOPROTEIN"/>
    <property type="match status" value="1"/>
</dbReference>